<dbReference type="EMBL" id="CP024176">
    <property type="protein sequence ID" value="ATQ82878.1"/>
    <property type="molecule type" value="Genomic_DNA"/>
</dbReference>
<dbReference type="RefSeq" id="WP_040403793.1">
    <property type="nucleotide sequence ID" value="NZ_CP014237.1"/>
</dbReference>
<organism evidence="2 4">
    <name type="scientific">Faucicola osloensis</name>
    <name type="common">Moraxella osloensis</name>
    <dbReference type="NCBI Taxonomy" id="34062"/>
    <lineage>
        <taxon>Bacteria</taxon>
        <taxon>Pseudomonadati</taxon>
        <taxon>Pseudomonadota</taxon>
        <taxon>Gammaproteobacteria</taxon>
        <taxon>Moraxellales</taxon>
        <taxon>Moraxellaceae</taxon>
        <taxon>Faucicola</taxon>
    </lineage>
</organism>
<sequence length="101" mass="11037">MPIKTLCPNCHSSNVYKLGNDNINFSLPLNQTLLHPRIIEGLSSSICNAYRLPPYAGIAISTVANIAISLVQTKFTIFPGSQQMQCIDCEYVFDATTLNGT</sequence>
<evidence type="ECO:0000313" key="3">
    <source>
        <dbReference type="Proteomes" id="UP000229521"/>
    </source>
</evidence>
<evidence type="ECO:0000313" key="1">
    <source>
        <dbReference type="EMBL" id="ATQ82878.1"/>
    </source>
</evidence>
<reference evidence="1" key="1">
    <citation type="submission" date="2017-11" db="EMBL/GenBank/DDBJ databases">
        <title>Complete Genome Sequence from Moraxella oslensis YHS isolated from human skin.</title>
        <authorList>
            <person name="Lee K."/>
            <person name="Lim J.Y."/>
            <person name="Hwang I."/>
        </authorList>
    </citation>
    <scope>NUCLEOTIDE SEQUENCE</scope>
    <source>
        <strain evidence="1">YHS</strain>
    </source>
</reference>
<proteinExistence type="predicted"/>
<evidence type="ECO:0000313" key="2">
    <source>
        <dbReference type="EMBL" id="STZ04961.1"/>
    </source>
</evidence>
<dbReference type="AlphaFoldDB" id="A0A0X8K8N1"/>
<accession>A0A0X8K8N1</accession>
<protein>
    <submittedName>
        <fullName evidence="2">Uncharacterized protein</fullName>
    </submittedName>
</protein>
<reference evidence="3" key="2">
    <citation type="journal article" date="2018" name="Genome Announc.">
        <title>Complete Genome Sequences of Three Moraxella osloensis Strains Isolated from Human Skin.</title>
        <authorList>
            <person name="Lim J.Y."/>
            <person name="Hwang I."/>
            <person name="Ganzorig M."/>
            <person name="Huang S.L."/>
            <person name="Cho G.S."/>
            <person name="Franz C.M.A.P."/>
            <person name="Lee K."/>
        </authorList>
    </citation>
    <scope>NUCLEOTIDE SEQUENCE [LARGE SCALE GENOMIC DNA]</scope>
    <source>
        <strain evidence="3">YHS</strain>
    </source>
</reference>
<evidence type="ECO:0000313" key="4">
    <source>
        <dbReference type="Proteomes" id="UP000255230"/>
    </source>
</evidence>
<dbReference type="EMBL" id="UGPY01000005">
    <property type="protein sequence ID" value="STZ04961.1"/>
    <property type="molecule type" value="Genomic_DNA"/>
</dbReference>
<gene>
    <name evidence="2" type="ORF">NCTC10465_02417</name>
    <name evidence="1" type="ORF">YHS_02995</name>
</gene>
<keyword evidence="4" id="KW-1185">Reference proteome</keyword>
<name>A0A0X8K8N1_FAUOS</name>
<dbReference type="Proteomes" id="UP000255230">
    <property type="component" value="Unassembled WGS sequence"/>
</dbReference>
<dbReference type="GeneID" id="35779491"/>
<dbReference type="KEGG" id="mos:AXE82_11540"/>
<reference evidence="2 4" key="3">
    <citation type="submission" date="2018-06" db="EMBL/GenBank/DDBJ databases">
        <authorList>
            <consortium name="Pathogen Informatics"/>
            <person name="Doyle S."/>
        </authorList>
    </citation>
    <scope>NUCLEOTIDE SEQUENCE [LARGE SCALE GENOMIC DNA]</scope>
    <source>
        <strain evidence="2 4">NCTC10465</strain>
    </source>
</reference>